<protein>
    <submittedName>
        <fullName evidence="4">FAA hydrolase family protein</fullName>
    </submittedName>
</protein>
<dbReference type="GO" id="GO:0046872">
    <property type="term" value="F:metal ion binding"/>
    <property type="evidence" value="ECO:0007669"/>
    <property type="project" value="UniProtKB-KW"/>
</dbReference>
<dbReference type="SUPFAM" id="SSF56529">
    <property type="entry name" value="FAH"/>
    <property type="match status" value="1"/>
</dbReference>
<keyword evidence="5" id="KW-1185">Reference proteome</keyword>
<evidence type="ECO:0000313" key="5">
    <source>
        <dbReference type="Proteomes" id="UP000298213"/>
    </source>
</evidence>
<dbReference type="GO" id="GO:0016787">
    <property type="term" value="F:hydrolase activity"/>
    <property type="evidence" value="ECO:0007669"/>
    <property type="project" value="UniProtKB-KW"/>
</dbReference>
<evidence type="ECO:0000256" key="2">
    <source>
        <dbReference type="ARBA" id="ARBA00022723"/>
    </source>
</evidence>
<proteinExistence type="inferred from homology"/>
<dbReference type="Proteomes" id="UP000298213">
    <property type="component" value="Unassembled WGS sequence"/>
</dbReference>
<comment type="similarity">
    <text evidence="1">Belongs to the FAH family.</text>
</comment>
<sequence>MKLLRYGPPGQEKPGLLDADGHIRDLSGHVADITPAEVTLAGIARLKAIDPASLPRVEGEPRYGVPVNGIGKFIAIGLNYADHAREAGLEPPPEPIFFTKAISCLTGPNDEVMLPRGSEKTDWEVELGVIIGKTCRYVEQAEALDHVAGYVLVNDVSERCFQKELGSQWDKGKGCDTFGPTGPWLVTPDEVGDCQALGMFLDVNGKRMQTGNTATMIFPVAECIAYVSRFITLHPGDLLITGTPPGVGEGQKPEKIFLREGDEMRLGVSKLGEQRQKVVAWRKLNDEAA</sequence>
<dbReference type="GO" id="GO:0019752">
    <property type="term" value="P:carboxylic acid metabolic process"/>
    <property type="evidence" value="ECO:0007669"/>
    <property type="project" value="UniProtKB-ARBA"/>
</dbReference>
<reference evidence="4 5" key="1">
    <citation type="submission" date="2019-03" db="EMBL/GenBank/DDBJ databases">
        <title>Genome sequence of Sphingomonas sp. 17J27-24.</title>
        <authorList>
            <person name="Kim M."/>
            <person name="Maeng S."/>
            <person name="Sathiyaraj S."/>
        </authorList>
    </citation>
    <scope>NUCLEOTIDE SEQUENCE [LARGE SCALE GENOMIC DNA]</scope>
    <source>
        <strain evidence="4 5">17J27-24</strain>
    </source>
</reference>
<dbReference type="PANTHER" id="PTHR42796:SF4">
    <property type="entry name" value="FUMARYLACETOACETATE HYDROLASE DOMAIN-CONTAINING PROTEIN 2A"/>
    <property type="match status" value="1"/>
</dbReference>
<dbReference type="Gene3D" id="3.90.850.10">
    <property type="entry name" value="Fumarylacetoacetase-like, C-terminal domain"/>
    <property type="match status" value="1"/>
</dbReference>
<dbReference type="InterPro" id="IPR011234">
    <property type="entry name" value="Fumarylacetoacetase-like_C"/>
</dbReference>
<dbReference type="FunFam" id="3.90.850.10:FF:000002">
    <property type="entry name" value="2-hydroxyhepta-2,4-diene-1,7-dioate isomerase"/>
    <property type="match status" value="1"/>
</dbReference>
<name>A0A4Y8ZNQ6_9SPHN</name>
<dbReference type="InterPro" id="IPR036663">
    <property type="entry name" value="Fumarylacetoacetase_C_sf"/>
</dbReference>
<evidence type="ECO:0000313" key="4">
    <source>
        <dbReference type="EMBL" id="TFI57653.1"/>
    </source>
</evidence>
<dbReference type="AlphaFoldDB" id="A0A4Y8ZNQ6"/>
<feature type="domain" description="Fumarylacetoacetase-like C-terminal" evidence="3">
    <location>
        <begin position="72"/>
        <end position="279"/>
    </location>
</feature>
<keyword evidence="2" id="KW-0479">Metal-binding</keyword>
<dbReference type="Pfam" id="PF01557">
    <property type="entry name" value="FAA_hydrolase"/>
    <property type="match status" value="1"/>
</dbReference>
<gene>
    <name evidence="4" type="ORF">E2493_14115</name>
</gene>
<comment type="caution">
    <text evidence="4">The sequence shown here is derived from an EMBL/GenBank/DDBJ whole genome shotgun (WGS) entry which is preliminary data.</text>
</comment>
<organism evidence="4 5">
    <name type="scientific">Sphingomonas parva</name>
    <dbReference type="NCBI Taxonomy" id="2555898"/>
    <lineage>
        <taxon>Bacteria</taxon>
        <taxon>Pseudomonadati</taxon>
        <taxon>Pseudomonadota</taxon>
        <taxon>Alphaproteobacteria</taxon>
        <taxon>Sphingomonadales</taxon>
        <taxon>Sphingomonadaceae</taxon>
        <taxon>Sphingomonas</taxon>
    </lineage>
</organism>
<dbReference type="OrthoDB" id="5197601at2"/>
<evidence type="ECO:0000259" key="3">
    <source>
        <dbReference type="Pfam" id="PF01557"/>
    </source>
</evidence>
<keyword evidence="4" id="KW-0378">Hydrolase</keyword>
<dbReference type="GO" id="GO:0016853">
    <property type="term" value="F:isomerase activity"/>
    <property type="evidence" value="ECO:0007669"/>
    <property type="project" value="UniProtKB-ARBA"/>
</dbReference>
<dbReference type="RefSeq" id="WP_135087881.1">
    <property type="nucleotide sequence ID" value="NZ_SPDV01000028.1"/>
</dbReference>
<dbReference type="EMBL" id="SPDV01000028">
    <property type="protein sequence ID" value="TFI57653.1"/>
    <property type="molecule type" value="Genomic_DNA"/>
</dbReference>
<dbReference type="PANTHER" id="PTHR42796">
    <property type="entry name" value="FUMARYLACETOACETATE HYDROLASE DOMAIN-CONTAINING PROTEIN 2A-RELATED"/>
    <property type="match status" value="1"/>
</dbReference>
<dbReference type="InterPro" id="IPR051121">
    <property type="entry name" value="FAH"/>
</dbReference>
<evidence type="ECO:0000256" key="1">
    <source>
        <dbReference type="ARBA" id="ARBA00010211"/>
    </source>
</evidence>
<accession>A0A4Y8ZNQ6</accession>